<gene>
    <name evidence="2" type="ORF">D3H65_00540</name>
</gene>
<reference evidence="2 3" key="1">
    <citation type="submission" date="2018-09" db="EMBL/GenBank/DDBJ databases">
        <title>Genome sequencing of strain 6GH32-13.</title>
        <authorList>
            <person name="Weon H.-Y."/>
            <person name="Heo J."/>
            <person name="Kwon S.-W."/>
        </authorList>
    </citation>
    <scope>NUCLEOTIDE SEQUENCE [LARGE SCALE GENOMIC DNA]</scope>
    <source>
        <strain evidence="2 3">5GH32-13</strain>
    </source>
</reference>
<keyword evidence="1" id="KW-0812">Transmembrane</keyword>
<keyword evidence="3" id="KW-1185">Reference proteome</keyword>
<dbReference type="EMBL" id="CP032157">
    <property type="protein sequence ID" value="AXY72553.1"/>
    <property type="molecule type" value="Genomic_DNA"/>
</dbReference>
<evidence type="ECO:0000313" key="3">
    <source>
        <dbReference type="Proteomes" id="UP000263900"/>
    </source>
</evidence>
<protein>
    <submittedName>
        <fullName evidence="2">Uncharacterized protein</fullName>
    </submittedName>
</protein>
<proteinExistence type="predicted"/>
<keyword evidence="1" id="KW-0472">Membrane</keyword>
<dbReference type="AlphaFoldDB" id="A0A3B7MGV8"/>
<dbReference type="Proteomes" id="UP000263900">
    <property type="component" value="Chromosome"/>
</dbReference>
<feature type="transmembrane region" description="Helical" evidence="1">
    <location>
        <begin position="20"/>
        <end position="38"/>
    </location>
</feature>
<name>A0A3B7MGV8_9BACT</name>
<dbReference type="OrthoDB" id="680362at2"/>
<keyword evidence="1" id="KW-1133">Transmembrane helix</keyword>
<accession>A0A3B7MGV8</accession>
<sequence length="94" mass="10606">MGVFTFSRFGRNTYNARVKIILALIFLIFGIQTQKVYICKSGSGYAYHNKQCWGLGNYARKYDTGGPEIRARSHVAIILNSLGEFESRIQGPLL</sequence>
<organism evidence="2 3">
    <name type="scientific">Paraflavitalea soli</name>
    <dbReference type="NCBI Taxonomy" id="2315862"/>
    <lineage>
        <taxon>Bacteria</taxon>
        <taxon>Pseudomonadati</taxon>
        <taxon>Bacteroidota</taxon>
        <taxon>Chitinophagia</taxon>
        <taxon>Chitinophagales</taxon>
        <taxon>Chitinophagaceae</taxon>
        <taxon>Paraflavitalea</taxon>
    </lineage>
</organism>
<evidence type="ECO:0000256" key="1">
    <source>
        <dbReference type="SAM" id="Phobius"/>
    </source>
</evidence>
<dbReference type="KEGG" id="pseg:D3H65_00540"/>
<evidence type="ECO:0000313" key="2">
    <source>
        <dbReference type="EMBL" id="AXY72553.1"/>
    </source>
</evidence>